<name>A0A1I8B6Q2_MELHA</name>
<dbReference type="AlphaFoldDB" id="A0A1I8B6Q2"/>
<evidence type="ECO:0000313" key="1">
    <source>
        <dbReference type="Proteomes" id="UP000095281"/>
    </source>
</evidence>
<protein>
    <submittedName>
        <fullName evidence="2">Galectin</fullName>
    </submittedName>
</protein>
<proteinExistence type="predicted"/>
<reference evidence="2" key="1">
    <citation type="submission" date="2016-11" db="UniProtKB">
        <authorList>
            <consortium name="WormBaseParasite"/>
        </authorList>
    </citation>
    <scope>IDENTIFICATION</scope>
</reference>
<organism evidence="1 2">
    <name type="scientific">Meloidogyne hapla</name>
    <name type="common">Root-knot nematode worm</name>
    <dbReference type="NCBI Taxonomy" id="6305"/>
    <lineage>
        <taxon>Eukaryota</taxon>
        <taxon>Metazoa</taxon>
        <taxon>Ecdysozoa</taxon>
        <taxon>Nematoda</taxon>
        <taxon>Chromadorea</taxon>
        <taxon>Rhabditida</taxon>
        <taxon>Tylenchina</taxon>
        <taxon>Tylenchomorpha</taxon>
        <taxon>Tylenchoidea</taxon>
        <taxon>Meloidogynidae</taxon>
        <taxon>Meloidogyninae</taxon>
        <taxon>Meloidogyne</taxon>
    </lineage>
</organism>
<keyword evidence="1" id="KW-1185">Reference proteome</keyword>
<accession>A0A1I8B6Q2</accession>
<sequence>MPRLQHRRNIKILKSYGTIVCFEGYVPNAKDVSSKDFHFRIRLTHDAKIKNNTEKEYYNISVNGGDYIHYPHKFPAWAINRVTGSIQKVFFDNHDGKSEKCQNLTENLRKFELDNNTKRVERELNSKSEVTIKGRIPAPFNETIKINYLHAAIKWNETLGNTVFQMNITKNNCCIDSYTNGKWIKLSQNKIKCFNHNELKEDEKIKLILTFENSLLSYSLETKENVAENSVFLDIPIYLTQYIHVNYMRALILDKLRQSGRASKWAASKWARVKVGCVKVGARQSGLRQSGRGKVGCVKVACSLN</sequence>
<dbReference type="WBParaSite" id="MhA1_Contig1434.frz3.gene8">
    <property type="protein sequence ID" value="MhA1_Contig1434.frz3.gene8"/>
    <property type="gene ID" value="MhA1_Contig1434.frz3.gene8"/>
</dbReference>
<evidence type="ECO:0000313" key="2">
    <source>
        <dbReference type="WBParaSite" id="MhA1_Contig1434.frz3.gene8"/>
    </source>
</evidence>
<dbReference type="Proteomes" id="UP000095281">
    <property type="component" value="Unplaced"/>
</dbReference>